<sequence length="111" mass="12581">MAPRPRLAPAHDRTLGSHPQPPTAHTRRTKVTNRSTANWDRGCSNYSGWAMQNCKLARTNRKVIPRMSWCIYSMLALAHLTQITRWNSISSHIVLSFPCVSSKSLVLSKYC</sequence>
<dbReference type="HOGENOM" id="CLU_2162286_0_0_1"/>
<dbReference type="Proteomes" id="UP000026960">
    <property type="component" value="Chromosome 8"/>
</dbReference>
<organism evidence="2">
    <name type="scientific">Oryza barthii</name>
    <dbReference type="NCBI Taxonomy" id="65489"/>
    <lineage>
        <taxon>Eukaryota</taxon>
        <taxon>Viridiplantae</taxon>
        <taxon>Streptophyta</taxon>
        <taxon>Embryophyta</taxon>
        <taxon>Tracheophyta</taxon>
        <taxon>Spermatophyta</taxon>
        <taxon>Magnoliopsida</taxon>
        <taxon>Liliopsida</taxon>
        <taxon>Poales</taxon>
        <taxon>Poaceae</taxon>
        <taxon>BOP clade</taxon>
        <taxon>Oryzoideae</taxon>
        <taxon>Oryzeae</taxon>
        <taxon>Oryzinae</taxon>
        <taxon>Oryza</taxon>
    </lineage>
</organism>
<accession>A0A0D3GZX8</accession>
<dbReference type="PaxDb" id="65489-OBART08G13650.1"/>
<reference evidence="2" key="1">
    <citation type="journal article" date="2009" name="Rice">
        <title>De Novo Next Generation Sequencing of Plant Genomes.</title>
        <authorList>
            <person name="Rounsley S."/>
            <person name="Marri P.R."/>
            <person name="Yu Y."/>
            <person name="He R."/>
            <person name="Sisneros N."/>
            <person name="Goicoechea J.L."/>
            <person name="Lee S.J."/>
            <person name="Angelova A."/>
            <person name="Kudrna D."/>
            <person name="Luo M."/>
            <person name="Affourtit J."/>
            <person name="Desany B."/>
            <person name="Knight J."/>
            <person name="Niazi F."/>
            <person name="Egholm M."/>
            <person name="Wing R.A."/>
        </authorList>
    </citation>
    <scope>NUCLEOTIDE SEQUENCE [LARGE SCALE GENOMIC DNA]</scope>
    <source>
        <strain evidence="2">cv. IRGC 105608</strain>
    </source>
</reference>
<keyword evidence="3" id="KW-1185">Reference proteome</keyword>
<evidence type="ECO:0000313" key="3">
    <source>
        <dbReference type="Proteomes" id="UP000026960"/>
    </source>
</evidence>
<name>A0A0D3GZX8_9ORYZ</name>
<protein>
    <submittedName>
        <fullName evidence="2">Uncharacterized protein</fullName>
    </submittedName>
</protein>
<dbReference type="AlphaFoldDB" id="A0A0D3GZX8"/>
<dbReference type="Gramene" id="OBART08G13650.1">
    <property type="protein sequence ID" value="OBART08G13650.1"/>
    <property type="gene ID" value="OBART08G13650"/>
</dbReference>
<evidence type="ECO:0000256" key="1">
    <source>
        <dbReference type="SAM" id="MobiDB-lite"/>
    </source>
</evidence>
<reference evidence="2" key="2">
    <citation type="submission" date="2015-03" db="UniProtKB">
        <authorList>
            <consortium name="EnsemblPlants"/>
        </authorList>
    </citation>
    <scope>IDENTIFICATION</scope>
</reference>
<dbReference type="EnsemblPlants" id="OBART08G13650.1">
    <property type="protein sequence ID" value="OBART08G13650.1"/>
    <property type="gene ID" value="OBART08G13650"/>
</dbReference>
<proteinExistence type="predicted"/>
<feature type="region of interest" description="Disordered" evidence="1">
    <location>
        <begin position="1"/>
        <end position="34"/>
    </location>
</feature>
<evidence type="ECO:0000313" key="2">
    <source>
        <dbReference type="EnsemblPlants" id="OBART08G13650.1"/>
    </source>
</evidence>